<dbReference type="AlphaFoldDB" id="A0A0G0QVF3"/>
<feature type="transmembrane region" description="Helical" evidence="1">
    <location>
        <begin position="213"/>
        <end position="234"/>
    </location>
</feature>
<organism evidence="2 3">
    <name type="scientific">Candidatus Daviesbacteria bacterium GW2011_GWC2_40_12</name>
    <dbReference type="NCBI Taxonomy" id="1618431"/>
    <lineage>
        <taxon>Bacteria</taxon>
        <taxon>Candidatus Daviesiibacteriota</taxon>
    </lineage>
</organism>
<evidence type="ECO:0000256" key="1">
    <source>
        <dbReference type="SAM" id="Phobius"/>
    </source>
</evidence>
<dbReference type="InterPro" id="IPR035921">
    <property type="entry name" value="F/V-ATP_Csub_sf"/>
</dbReference>
<sequence length="283" mass="29960">MERISVMNSQFVVGKLILILFAFTFLLLTANCLLPTAHAQESKGIEVTSIYEIGDPDAIEGDILKASDKGLVLTTIGFDNKVFGIIADQPLLVYRTDTKGKPVVRSGVAQINVTTLNGPIKYGDYITTSTIAGKGQKALESGYTVGMALGAFSGEGAPQVDGPKGKVSSGKIPVAVRIEYTELTNPRFAGRLFGFIGTAFLENISDPKQVGNVIRLVAAGLVVLLSFAFGFLTFSRSIAKSVEALGRNPLAKSAIQLSMIINIVLLVVTGIIGIVASILIVRL</sequence>
<protein>
    <submittedName>
        <fullName evidence="2">Uncharacterized protein</fullName>
    </submittedName>
</protein>
<dbReference type="EMBL" id="LBYB01000013">
    <property type="protein sequence ID" value="KKR41346.1"/>
    <property type="molecule type" value="Genomic_DNA"/>
</dbReference>
<dbReference type="SUPFAM" id="SSF81333">
    <property type="entry name" value="F1F0 ATP synthase subunit C"/>
    <property type="match status" value="1"/>
</dbReference>
<dbReference type="Gene3D" id="1.20.20.10">
    <property type="entry name" value="F1F0 ATP synthase subunit C"/>
    <property type="match status" value="1"/>
</dbReference>
<dbReference type="InterPro" id="IPR038662">
    <property type="entry name" value="ATP_synth_F0_csu_sf"/>
</dbReference>
<feature type="transmembrane region" description="Helical" evidence="1">
    <location>
        <begin position="255"/>
        <end position="281"/>
    </location>
</feature>
<gene>
    <name evidence="2" type="ORF">UT77_C0013G0016</name>
</gene>
<name>A0A0G0QVF3_9BACT</name>
<keyword evidence="1" id="KW-1133">Transmembrane helix</keyword>
<evidence type="ECO:0000313" key="2">
    <source>
        <dbReference type="EMBL" id="KKR41346.1"/>
    </source>
</evidence>
<evidence type="ECO:0000313" key="3">
    <source>
        <dbReference type="Proteomes" id="UP000034881"/>
    </source>
</evidence>
<proteinExistence type="predicted"/>
<comment type="caution">
    <text evidence="2">The sequence shown here is derived from an EMBL/GenBank/DDBJ whole genome shotgun (WGS) entry which is preliminary data.</text>
</comment>
<keyword evidence="1" id="KW-0472">Membrane</keyword>
<dbReference type="Proteomes" id="UP000034881">
    <property type="component" value="Unassembled WGS sequence"/>
</dbReference>
<accession>A0A0G0QVF3</accession>
<keyword evidence="1" id="KW-0812">Transmembrane</keyword>
<reference evidence="2 3" key="1">
    <citation type="journal article" date="2015" name="Nature">
        <title>rRNA introns, odd ribosomes, and small enigmatic genomes across a large radiation of phyla.</title>
        <authorList>
            <person name="Brown C.T."/>
            <person name="Hug L.A."/>
            <person name="Thomas B.C."/>
            <person name="Sharon I."/>
            <person name="Castelle C.J."/>
            <person name="Singh A."/>
            <person name="Wilkins M.J."/>
            <person name="Williams K.H."/>
            <person name="Banfield J.F."/>
        </authorList>
    </citation>
    <scope>NUCLEOTIDE SEQUENCE [LARGE SCALE GENOMIC DNA]</scope>
</reference>